<comment type="caution">
    <text evidence="1">The sequence shown here is derived from an EMBL/GenBank/DDBJ whole genome shotgun (WGS) entry which is preliminary data.</text>
</comment>
<organism evidence="1 2">
    <name type="scientific">candidate division WOR-1 bacterium RIFCSPHIGHO2_01_FULL_53_15</name>
    <dbReference type="NCBI Taxonomy" id="1802564"/>
    <lineage>
        <taxon>Bacteria</taxon>
        <taxon>Bacillati</taxon>
        <taxon>Saganbacteria</taxon>
    </lineage>
</organism>
<dbReference type="EMBL" id="METM01000027">
    <property type="protein sequence ID" value="OGB89275.1"/>
    <property type="molecule type" value="Genomic_DNA"/>
</dbReference>
<evidence type="ECO:0000313" key="2">
    <source>
        <dbReference type="Proteomes" id="UP000178724"/>
    </source>
</evidence>
<reference evidence="1 2" key="1">
    <citation type="journal article" date="2016" name="Nat. Commun.">
        <title>Thousands of microbial genomes shed light on interconnected biogeochemical processes in an aquifer system.</title>
        <authorList>
            <person name="Anantharaman K."/>
            <person name="Brown C.T."/>
            <person name="Hug L.A."/>
            <person name="Sharon I."/>
            <person name="Castelle C.J."/>
            <person name="Probst A.J."/>
            <person name="Thomas B.C."/>
            <person name="Singh A."/>
            <person name="Wilkins M.J."/>
            <person name="Karaoz U."/>
            <person name="Brodie E.L."/>
            <person name="Williams K.H."/>
            <person name="Hubbard S.S."/>
            <person name="Banfield J.F."/>
        </authorList>
    </citation>
    <scope>NUCLEOTIDE SEQUENCE [LARGE SCALE GENOMIC DNA]</scope>
</reference>
<protein>
    <recommendedName>
        <fullName evidence="3">Type 4 fimbrial biogenesis protein PilX N-terminal domain-containing protein</fullName>
    </recommendedName>
</protein>
<proteinExistence type="predicted"/>
<accession>A0A1F4Q000</accession>
<name>A0A1F4Q000_UNCSA</name>
<gene>
    <name evidence="1" type="ORF">A2625_03815</name>
</gene>
<dbReference type="Proteomes" id="UP000178724">
    <property type="component" value="Unassembled WGS sequence"/>
</dbReference>
<evidence type="ECO:0008006" key="3">
    <source>
        <dbReference type="Google" id="ProtNLM"/>
    </source>
</evidence>
<evidence type="ECO:0000313" key="1">
    <source>
        <dbReference type="EMBL" id="OGB89275.1"/>
    </source>
</evidence>
<dbReference type="AlphaFoldDB" id="A0A1F4Q000"/>
<sequence length="139" mass="15407">MRLRSGSALILVVSLCAVLMTLAVILTKMVYNTYTTAVLIEQREAAFWLAEAGLEAGKVKLARNPGWYTDLQHYPEDDVRWLKAGAVGEGGSLPSGTFVIVREKDQARLYSIGSRGRVRVILKIEFTTAPYETQSQTEL</sequence>